<evidence type="ECO:0000313" key="2">
    <source>
        <dbReference type="Proteomes" id="UP000429785"/>
    </source>
</evidence>
<dbReference type="InterPro" id="IPR034660">
    <property type="entry name" value="DinB/YfiT-like"/>
</dbReference>
<dbReference type="Gene3D" id="1.20.120.450">
    <property type="entry name" value="dinb family like domain"/>
    <property type="match status" value="1"/>
</dbReference>
<name>A0A6I1DZ10_9FLAO</name>
<accession>A0A6I1DZ10</accession>
<evidence type="ECO:0000313" key="1">
    <source>
        <dbReference type="EMBL" id="KAB7528557.1"/>
    </source>
</evidence>
<sequence>MAQLLLTPENHIQRLNAILNKVDQLQNLGLPSLTTPPNSKSWNILEVLVHLNIAYGHYQQKFNQHIPKLPDTQSESEGFRIRRWQKLVVDSQRPKEGVRKWKMKTLKKFEPLLDHNQLNPEKTEEIFKTFMELHNHLKEAVLICRKKEVSQLKIPSAIGSVVRFYLPEAFEFLICHLERHMVQIDEILQQQESLVST</sequence>
<dbReference type="OrthoDB" id="1524454at2"/>
<protein>
    <recommendedName>
        <fullName evidence="3">DinB-like domain-containing protein</fullName>
    </recommendedName>
</protein>
<gene>
    <name evidence="1" type="ORF">F8C76_11890</name>
</gene>
<comment type="caution">
    <text evidence="1">The sequence shown here is derived from an EMBL/GenBank/DDBJ whole genome shotgun (WGS) entry which is preliminary data.</text>
</comment>
<dbReference type="RefSeq" id="WP_152131907.1">
    <property type="nucleotide sequence ID" value="NZ_WELG01000002.1"/>
</dbReference>
<organism evidence="1 2">
    <name type="scientific">Flagellimonas olearia</name>
    <dbReference type="NCBI Taxonomy" id="552546"/>
    <lineage>
        <taxon>Bacteria</taxon>
        <taxon>Pseudomonadati</taxon>
        <taxon>Bacteroidota</taxon>
        <taxon>Flavobacteriia</taxon>
        <taxon>Flavobacteriales</taxon>
        <taxon>Flavobacteriaceae</taxon>
        <taxon>Flagellimonas</taxon>
    </lineage>
</organism>
<dbReference type="AlphaFoldDB" id="A0A6I1DZ10"/>
<reference evidence="1 2" key="1">
    <citation type="submission" date="2019-10" db="EMBL/GenBank/DDBJ databases">
        <title>Muricauda olearia CL-SS4 JCM15563 genome.</title>
        <authorList>
            <person name="Liu L."/>
        </authorList>
    </citation>
    <scope>NUCLEOTIDE SEQUENCE [LARGE SCALE GENOMIC DNA]</scope>
    <source>
        <strain evidence="1 2">CL-SS4</strain>
    </source>
</reference>
<dbReference type="EMBL" id="WELG01000002">
    <property type="protein sequence ID" value="KAB7528557.1"/>
    <property type="molecule type" value="Genomic_DNA"/>
</dbReference>
<evidence type="ECO:0008006" key="3">
    <source>
        <dbReference type="Google" id="ProtNLM"/>
    </source>
</evidence>
<dbReference type="Proteomes" id="UP000429785">
    <property type="component" value="Unassembled WGS sequence"/>
</dbReference>
<proteinExistence type="predicted"/>